<dbReference type="CDD" id="cd00350">
    <property type="entry name" value="rubredoxin_like"/>
    <property type="match status" value="1"/>
</dbReference>
<comment type="similarity">
    <text evidence="2">Belongs to the UPF0702 family.</text>
</comment>
<evidence type="ECO:0000313" key="10">
    <source>
        <dbReference type="Proteomes" id="UP000306402"/>
    </source>
</evidence>
<dbReference type="OrthoDB" id="6538282at2"/>
<feature type="transmembrane region" description="Helical" evidence="7">
    <location>
        <begin position="58"/>
        <end position="74"/>
    </location>
</feature>
<dbReference type="Proteomes" id="UP000306402">
    <property type="component" value="Unassembled WGS sequence"/>
</dbReference>
<gene>
    <name evidence="9" type="ORF">FEN17_18895</name>
</gene>
<dbReference type="InterPro" id="IPR007353">
    <property type="entry name" value="DUF421"/>
</dbReference>
<dbReference type="EMBL" id="VCEJ01000004">
    <property type="protein sequence ID" value="TLV01496.1"/>
    <property type="molecule type" value="Genomic_DNA"/>
</dbReference>
<evidence type="ECO:0000259" key="8">
    <source>
        <dbReference type="Pfam" id="PF04239"/>
    </source>
</evidence>
<evidence type="ECO:0000313" key="9">
    <source>
        <dbReference type="EMBL" id="TLV01496.1"/>
    </source>
</evidence>
<evidence type="ECO:0000256" key="1">
    <source>
        <dbReference type="ARBA" id="ARBA00004651"/>
    </source>
</evidence>
<dbReference type="GO" id="GO:0005886">
    <property type="term" value="C:plasma membrane"/>
    <property type="evidence" value="ECO:0007669"/>
    <property type="project" value="UniProtKB-SubCell"/>
</dbReference>
<comment type="subcellular location">
    <subcellularLocation>
        <location evidence="1">Cell membrane</location>
        <topology evidence="1">Multi-pass membrane protein</topology>
    </subcellularLocation>
</comment>
<evidence type="ECO:0000256" key="3">
    <source>
        <dbReference type="ARBA" id="ARBA00022475"/>
    </source>
</evidence>
<comment type="caution">
    <text evidence="9">The sequence shown here is derived from an EMBL/GenBank/DDBJ whole genome shotgun (WGS) entry which is preliminary data.</text>
</comment>
<keyword evidence="6 7" id="KW-0472">Membrane</keyword>
<sequence length="228" mass="25052">MKKEDIHFGDWQRVFLGDVPGGFYFEVIFRIAVIYVILMVSMRLMGKRMASQVSRNEMIALVSLAAAIGVPLQAPDRGILAAVIIAAVVILMQQCIARLSIINQRTESLTQGDLTVLINDGQLDLSQMKLSGITREKAFAQLRSRGTRHLGEVKRLYFEAGGSFSFVPNEPAVPGLLILPDNDEAFASQVCKVTEQKICKKCGSSFNVEQDDSKCPHCGAKESTFAVL</sequence>
<evidence type="ECO:0000256" key="2">
    <source>
        <dbReference type="ARBA" id="ARBA00006448"/>
    </source>
</evidence>
<feature type="transmembrane region" description="Helical" evidence="7">
    <location>
        <begin position="80"/>
        <end position="101"/>
    </location>
</feature>
<keyword evidence="10" id="KW-1185">Reference proteome</keyword>
<reference evidence="9 10" key="1">
    <citation type="submission" date="2019-05" db="EMBL/GenBank/DDBJ databases">
        <authorList>
            <person name="Qu J.-H."/>
        </authorList>
    </citation>
    <scope>NUCLEOTIDE SEQUENCE [LARGE SCALE GENOMIC DNA]</scope>
    <source>
        <strain evidence="9 10">T17</strain>
    </source>
</reference>
<organism evidence="9 10">
    <name type="scientific">Dyadobacter luticola</name>
    <dbReference type="NCBI Taxonomy" id="1979387"/>
    <lineage>
        <taxon>Bacteria</taxon>
        <taxon>Pseudomonadati</taxon>
        <taxon>Bacteroidota</taxon>
        <taxon>Cytophagia</taxon>
        <taxon>Cytophagales</taxon>
        <taxon>Spirosomataceae</taxon>
        <taxon>Dyadobacter</taxon>
    </lineage>
</organism>
<dbReference type="RefSeq" id="WP_138366867.1">
    <property type="nucleotide sequence ID" value="NZ_VCEJ01000004.1"/>
</dbReference>
<dbReference type="Pfam" id="PF04239">
    <property type="entry name" value="DUF421"/>
    <property type="match status" value="1"/>
</dbReference>
<keyword evidence="4 7" id="KW-0812">Transmembrane</keyword>
<evidence type="ECO:0000256" key="5">
    <source>
        <dbReference type="ARBA" id="ARBA00022989"/>
    </source>
</evidence>
<proteinExistence type="inferred from homology"/>
<evidence type="ECO:0000256" key="4">
    <source>
        <dbReference type="ARBA" id="ARBA00022692"/>
    </source>
</evidence>
<evidence type="ECO:0000256" key="7">
    <source>
        <dbReference type="SAM" id="Phobius"/>
    </source>
</evidence>
<feature type="domain" description="YetF C-terminal" evidence="8">
    <location>
        <begin position="103"/>
        <end position="171"/>
    </location>
</feature>
<name>A0A5R9KYW5_9BACT</name>
<keyword evidence="3" id="KW-1003">Cell membrane</keyword>
<dbReference type="InterPro" id="IPR023090">
    <property type="entry name" value="UPF0702_alpha/beta_dom_sf"/>
</dbReference>
<dbReference type="Gene3D" id="3.30.240.20">
    <property type="entry name" value="bsu07140 like domains"/>
    <property type="match status" value="1"/>
</dbReference>
<dbReference type="AlphaFoldDB" id="A0A5R9KYW5"/>
<dbReference type="PANTHER" id="PTHR34582:SF6">
    <property type="entry name" value="UPF0702 TRANSMEMBRANE PROTEIN YCAP"/>
    <property type="match status" value="1"/>
</dbReference>
<evidence type="ECO:0000256" key="6">
    <source>
        <dbReference type="ARBA" id="ARBA00023136"/>
    </source>
</evidence>
<dbReference type="PANTHER" id="PTHR34582">
    <property type="entry name" value="UPF0702 TRANSMEMBRANE PROTEIN YCAP"/>
    <property type="match status" value="1"/>
</dbReference>
<protein>
    <submittedName>
        <fullName evidence="9">DUF421 domain-containing protein</fullName>
    </submittedName>
</protein>
<accession>A0A5R9KYW5</accession>
<keyword evidence="5 7" id="KW-1133">Transmembrane helix</keyword>